<feature type="compositionally biased region" description="Low complexity" evidence="1">
    <location>
        <begin position="224"/>
        <end position="250"/>
    </location>
</feature>
<proteinExistence type="predicted"/>
<dbReference type="OrthoDB" id="10064100at2759"/>
<feature type="region of interest" description="Disordered" evidence="1">
    <location>
        <begin position="213"/>
        <end position="250"/>
    </location>
</feature>
<reference evidence="2 3" key="1">
    <citation type="submission" date="2019-03" db="EMBL/GenBank/DDBJ databases">
        <title>Single cell metagenomics reveals metabolic interactions within the superorganism composed of flagellate Streblomastix strix and complex community of Bacteroidetes bacteria on its surface.</title>
        <authorList>
            <person name="Treitli S.C."/>
            <person name="Kolisko M."/>
            <person name="Husnik F."/>
            <person name="Keeling P."/>
            <person name="Hampl V."/>
        </authorList>
    </citation>
    <scope>NUCLEOTIDE SEQUENCE [LARGE SCALE GENOMIC DNA]</scope>
    <source>
        <strain evidence="2">ST1C</strain>
    </source>
</reference>
<dbReference type="EMBL" id="SNRW01008185">
    <property type="protein sequence ID" value="KAA6379939.1"/>
    <property type="molecule type" value="Genomic_DNA"/>
</dbReference>
<dbReference type="AlphaFoldDB" id="A0A5J4VBM8"/>
<organism evidence="2 3">
    <name type="scientific">Streblomastix strix</name>
    <dbReference type="NCBI Taxonomy" id="222440"/>
    <lineage>
        <taxon>Eukaryota</taxon>
        <taxon>Metamonada</taxon>
        <taxon>Preaxostyla</taxon>
        <taxon>Oxymonadida</taxon>
        <taxon>Streblomastigidae</taxon>
        <taxon>Streblomastix</taxon>
    </lineage>
</organism>
<comment type="caution">
    <text evidence="2">The sequence shown here is derived from an EMBL/GenBank/DDBJ whole genome shotgun (WGS) entry which is preliminary data.</text>
</comment>
<feature type="compositionally biased region" description="Polar residues" evidence="1">
    <location>
        <begin position="213"/>
        <end position="223"/>
    </location>
</feature>
<gene>
    <name evidence="2" type="ORF">EZS28_024534</name>
</gene>
<accession>A0A5J4VBM8</accession>
<evidence type="ECO:0008006" key="4">
    <source>
        <dbReference type="Google" id="ProtNLM"/>
    </source>
</evidence>
<feature type="non-terminal residue" evidence="2">
    <location>
        <position position="1"/>
    </location>
</feature>
<dbReference type="Proteomes" id="UP000324800">
    <property type="component" value="Unassembled WGS sequence"/>
</dbReference>
<name>A0A5J4VBM8_9EUKA</name>
<evidence type="ECO:0000313" key="2">
    <source>
        <dbReference type="EMBL" id="KAA6379939.1"/>
    </source>
</evidence>
<evidence type="ECO:0000313" key="3">
    <source>
        <dbReference type="Proteomes" id="UP000324800"/>
    </source>
</evidence>
<evidence type="ECO:0000256" key="1">
    <source>
        <dbReference type="SAM" id="MobiDB-lite"/>
    </source>
</evidence>
<protein>
    <recommendedName>
        <fullName evidence="4">U-box domain-containing protein</fullName>
    </recommendedName>
</protein>
<sequence length="347" mass="40039">CEILTKPQGIHWFKLIKTSWVRDGFPPAQTYQQGYQQQPVQQQGYQQQPVQQQGYQQQPVQQQGYQQQPVQQQGYQQQPVQQQGYQQQPSQIGGNAIVRFADYIRNPASYVGQTTLFLGKIGLPQDYTSEGLSGKTYPILLDARQSGAITHEPIQILVEDGNQYMDELIMYQGKEQVCEFECEIFDKPPGSHWFRLIKTKWTQYDYVSHRQPAQQQPLSNAFTPQQAQQYPQPSPPGQKQNPFAQRQGQQQIAPIQNALIKCPTIKPPQTNQQVDNKRTFCYLTNKIMTSPVKADDGCYYNAVELTQYLQSHNNILPTGQQQRNLTFHIDEDVRREIIKTIQEFART</sequence>